<evidence type="ECO:0000256" key="1">
    <source>
        <dbReference type="SAM" id="SignalP"/>
    </source>
</evidence>
<dbReference type="PANTHER" id="PTHR37475">
    <property type="entry name" value="ZYGOTE-SPECIFIC CLASS V COPY B GENE PROTEIN"/>
    <property type="match status" value="1"/>
</dbReference>
<sequence>MKYQVVALLIIVFLACSCYAGPLSYGLCQSGCNVVAVACYSAAGFTFGTVSAGLLAPPAIIGCNVALGTCMTACVAAGCAPVP</sequence>
<dbReference type="PROSITE" id="PS51257">
    <property type="entry name" value="PROKAR_LIPOPROTEIN"/>
    <property type="match status" value="1"/>
</dbReference>
<proteinExistence type="predicted"/>
<organism evidence="2 3">
    <name type="scientific">Rhizopus stolonifer</name>
    <name type="common">Rhizopus nigricans</name>
    <dbReference type="NCBI Taxonomy" id="4846"/>
    <lineage>
        <taxon>Eukaryota</taxon>
        <taxon>Fungi</taxon>
        <taxon>Fungi incertae sedis</taxon>
        <taxon>Mucoromycota</taxon>
        <taxon>Mucoromycotina</taxon>
        <taxon>Mucoromycetes</taxon>
        <taxon>Mucorales</taxon>
        <taxon>Mucorineae</taxon>
        <taxon>Rhizopodaceae</taxon>
        <taxon>Rhizopus</taxon>
    </lineage>
</organism>
<feature type="signal peptide" evidence="1">
    <location>
        <begin position="1"/>
        <end position="20"/>
    </location>
</feature>
<dbReference type="EMBL" id="PJQM01001462">
    <property type="protein sequence ID" value="RCI02276.1"/>
    <property type="molecule type" value="Genomic_DNA"/>
</dbReference>
<comment type="caution">
    <text evidence="2">The sequence shown here is derived from an EMBL/GenBank/DDBJ whole genome shotgun (WGS) entry which is preliminary data.</text>
</comment>
<protein>
    <recommendedName>
        <fullName evidence="4">Cysteine-rich protein</fullName>
    </recommendedName>
</protein>
<gene>
    <name evidence="2" type="ORF">CU098_008242</name>
</gene>
<dbReference type="Proteomes" id="UP000253551">
    <property type="component" value="Unassembled WGS sequence"/>
</dbReference>
<dbReference type="PANTHER" id="PTHR37475:SF1">
    <property type="entry name" value="ZYGOTE-SPECIFIC PROTEIN"/>
    <property type="match status" value="1"/>
</dbReference>
<evidence type="ECO:0000313" key="2">
    <source>
        <dbReference type="EMBL" id="RCI02276.1"/>
    </source>
</evidence>
<evidence type="ECO:0008006" key="4">
    <source>
        <dbReference type="Google" id="ProtNLM"/>
    </source>
</evidence>
<keyword evidence="1" id="KW-0732">Signal</keyword>
<accession>A0A367KJA1</accession>
<name>A0A367KJA1_RHIST</name>
<dbReference type="OrthoDB" id="10063670at2759"/>
<dbReference type="STRING" id="4846.A0A367KJA1"/>
<feature type="chain" id="PRO_5016768387" description="Cysteine-rich protein" evidence="1">
    <location>
        <begin position="21"/>
        <end position="83"/>
    </location>
</feature>
<dbReference type="AlphaFoldDB" id="A0A367KJA1"/>
<keyword evidence="3" id="KW-1185">Reference proteome</keyword>
<evidence type="ECO:0000313" key="3">
    <source>
        <dbReference type="Proteomes" id="UP000253551"/>
    </source>
</evidence>
<reference evidence="2 3" key="1">
    <citation type="journal article" date="2018" name="G3 (Bethesda)">
        <title>Phylogenetic and Phylogenomic Definition of Rhizopus Species.</title>
        <authorList>
            <person name="Gryganskyi A.P."/>
            <person name="Golan J."/>
            <person name="Dolatabadi S."/>
            <person name="Mondo S."/>
            <person name="Robb S."/>
            <person name="Idnurm A."/>
            <person name="Muszewska A."/>
            <person name="Steczkiewicz K."/>
            <person name="Masonjones S."/>
            <person name="Liao H.L."/>
            <person name="Gajdeczka M.T."/>
            <person name="Anike F."/>
            <person name="Vuek A."/>
            <person name="Anishchenko I.M."/>
            <person name="Voigt K."/>
            <person name="de Hoog G.S."/>
            <person name="Smith M.E."/>
            <person name="Heitman J."/>
            <person name="Vilgalys R."/>
            <person name="Stajich J.E."/>
        </authorList>
    </citation>
    <scope>NUCLEOTIDE SEQUENCE [LARGE SCALE GENOMIC DNA]</scope>
    <source>
        <strain evidence="2 3">LSU 92-RS-03</strain>
    </source>
</reference>